<sequence>MLCARYFRSRRRVTAEGFEDNFALFYLSRALFSYGLLEPLTAAGRPVIVNVAGPGHRTPIDWTDLQSQKRYDGVEAMFLTGRLNDLLGVSFAERHGGGPVRYVLMHPGTTSTGFVGDFDPATARFIEQQKAVAKPAADVAPAIMRLLDDPPAAPLSAFNMYRPLTVDSDLFSPAQASVLAEMTAAILPA</sequence>
<dbReference type="AlphaFoldDB" id="A0A6V8KN95"/>
<dbReference type="InterPro" id="IPR052228">
    <property type="entry name" value="Sec_Metab_Biosynth_Oxidored"/>
</dbReference>
<organism evidence="2 3">
    <name type="scientific">Phytohabitans houttuyneae</name>
    <dbReference type="NCBI Taxonomy" id="1076126"/>
    <lineage>
        <taxon>Bacteria</taxon>
        <taxon>Bacillati</taxon>
        <taxon>Actinomycetota</taxon>
        <taxon>Actinomycetes</taxon>
        <taxon>Micromonosporales</taxon>
        <taxon>Micromonosporaceae</taxon>
    </lineage>
</organism>
<name>A0A6V8KN95_9ACTN</name>
<comment type="caution">
    <text evidence="2">The sequence shown here is derived from an EMBL/GenBank/DDBJ whole genome shotgun (WGS) entry which is preliminary data.</text>
</comment>
<evidence type="ECO:0000313" key="2">
    <source>
        <dbReference type="EMBL" id="GFJ83821.1"/>
    </source>
</evidence>
<dbReference type="Proteomes" id="UP000482800">
    <property type="component" value="Unassembled WGS sequence"/>
</dbReference>
<dbReference type="EMBL" id="BLPF01000003">
    <property type="protein sequence ID" value="GFJ83821.1"/>
    <property type="molecule type" value="Genomic_DNA"/>
</dbReference>
<keyword evidence="1" id="KW-0560">Oxidoreductase</keyword>
<dbReference type="PANTHER" id="PTHR47534:SF3">
    <property type="entry name" value="ALCOHOL DEHYDROGENASE-LIKE C-TERMINAL DOMAIN-CONTAINING PROTEIN"/>
    <property type="match status" value="1"/>
</dbReference>
<keyword evidence="3" id="KW-1185">Reference proteome</keyword>
<evidence type="ECO:0000313" key="3">
    <source>
        <dbReference type="Proteomes" id="UP000482800"/>
    </source>
</evidence>
<dbReference type="GO" id="GO:0016491">
    <property type="term" value="F:oxidoreductase activity"/>
    <property type="evidence" value="ECO:0007669"/>
    <property type="project" value="UniProtKB-KW"/>
</dbReference>
<evidence type="ECO:0000256" key="1">
    <source>
        <dbReference type="ARBA" id="ARBA00023002"/>
    </source>
</evidence>
<proteinExistence type="predicted"/>
<reference evidence="2 3" key="2">
    <citation type="submission" date="2020-03" db="EMBL/GenBank/DDBJ databases">
        <authorList>
            <person name="Ichikawa N."/>
            <person name="Kimura A."/>
            <person name="Kitahashi Y."/>
            <person name="Uohara A."/>
        </authorList>
    </citation>
    <scope>NUCLEOTIDE SEQUENCE [LARGE SCALE GENOMIC DNA]</scope>
    <source>
        <strain evidence="2 3">NBRC 108639</strain>
    </source>
</reference>
<gene>
    <name evidence="2" type="ORF">Phou_080010</name>
</gene>
<reference evidence="2 3" key="1">
    <citation type="submission" date="2020-03" db="EMBL/GenBank/DDBJ databases">
        <title>Whole genome shotgun sequence of Phytohabitans houttuyneae NBRC 108639.</title>
        <authorList>
            <person name="Komaki H."/>
            <person name="Tamura T."/>
        </authorList>
    </citation>
    <scope>NUCLEOTIDE SEQUENCE [LARGE SCALE GENOMIC DNA]</scope>
    <source>
        <strain evidence="2 3">NBRC 108639</strain>
    </source>
</reference>
<dbReference type="InterPro" id="IPR036291">
    <property type="entry name" value="NAD(P)-bd_dom_sf"/>
</dbReference>
<dbReference type="SUPFAM" id="SSF51735">
    <property type="entry name" value="NAD(P)-binding Rossmann-fold domains"/>
    <property type="match status" value="1"/>
</dbReference>
<evidence type="ECO:0008006" key="4">
    <source>
        <dbReference type="Google" id="ProtNLM"/>
    </source>
</evidence>
<dbReference type="PANTHER" id="PTHR47534">
    <property type="entry name" value="YALI0E05731P"/>
    <property type="match status" value="1"/>
</dbReference>
<accession>A0A6V8KN95</accession>
<protein>
    <recommendedName>
        <fullName evidence="4">Oxidoreductase</fullName>
    </recommendedName>
</protein>
<dbReference type="Gene3D" id="3.40.50.720">
    <property type="entry name" value="NAD(P)-binding Rossmann-like Domain"/>
    <property type="match status" value="1"/>
</dbReference>